<dbReference type="EMBL" id="WIXP02000008">
    <property type="protein sequence ID" value="KAF6206237.1"/>
    <property type="molecule type" value="Genomic_DNA"/>
</dbReference>
<keyword evidence="2" id="KW-1185">Reference proteome</keyword>
<comment type="caution">
    <text evidence="1">The sequence shown here is derived from an EMBL/GenBank/DDBJ whole genome shotgun (WGS) entry which is preliminary data.</text>
</comment>
<evidence type="ECO:0000313" key="1">
    <source>
        <dbReference type="EMBL" id="KAF6206237.1"/>
    </source>
</evidence>
<organism evidence="1 2">
    <name type="scientific">Apolygus lucorum</name>
    <name type="common">Small green plant bug</name>
    <name type="synonym">Lygocoris lucorum</name>
    <dbReference type="NCBI Taxonomy" id="248454"/>
    <lineage>
        <taxon>Eukaryota</taxon>
        <taxon>Metazoa</taxon>
        <taxon>Ecdysozoa</taxon>
        <taxon>Arthropoda</taxon>
        <taxon>Hexapoda</taxon>
        <taxon>Insecta</taxon>
        <taxon>Pterygota</taxon>
        <taxon>Neoptera</taxon>
        <taxon>Paraneoptera</taxon>
        <taxon>Hemiptera</taxon>
        <taxon>Heteroptera</taxon>
        <taxon>Panheteroptera</taxon>
        <taxon>Cimicomorpha</taxon>
        <taxon>Miridae</taxon>
        <taxon>Mirini</taxon>
        <taxon>Apolygus</taxon>
    </lineage>
</organism>
<proteinExistence type="predicted"/>
<evidence type="ECO:0000313" key="2">
    <source>
        <dbReference type="Proteomes" id="UP000466442"/>
    </source>
</evidence>
<accession>A0A8S9XB59</accession>
<dbReference type="Proteomes" id="UP000466442">
    <property type="component" value="Unassembled WGS sequence"/>
</dbReference>
<name>A0A8S9XB59_APOLU</name>
<protein>
    <submittedName>
        <fullName evidence="1">Uncharacterized protein</fullName>
    </submittedName>
</protein>
<dbReference type="AlphaFoldDB" id="A0A8S9XB59"/>
<sequence length="135" mass="15816">MEQSISHTRLLYLAKGTWFGLRVSLTEKIPVRLDLPKGRSEFRAARAEWPQWEEKQLTQKTEREEKEHPIRYDGQVRVRTYVSMDRVVMIDEHALHDITQWLASPMVGLTNGGRKSLGFYEPMMSEGADRSWPTR</sequence>
<reference evidence="1" key="1">
    <citation type="journal article" date="2021" name="Mol. Ecol. Resour.">
        <title>Apolygus lucorum genome provides insights into omnivorousness and mesophyll feeding.</title>
        <authorList>
            <person name="Liu Y."/>
            <person name="Liu H."/>
            <person name="Wang H."/>
            <person name="Huang T."/>
            <person name="Liu B."/>
            <person name="Yang B."/>
            <person name="Yin L."/>
            <person name="Li B."/>
            <person name="Zhang Y."/>
            <person name="Zhang S."/>
            <person name="Jiang F."/>
            <person name="Zhang X."/>
            <person name="Ren Y."/>
            <person name="Wang B."/>
            <person name="Wang S."/>
            <person name="Lu Y."/>
            <person name="Wu K."/>
            <person name="Fan W."/>
            <person name="Wang G."/>
        </authorList>
    </citation>
    <scope>NUCLEOTIDE SEQUENCE</scope>
    <source>
        <strain evidence="1">12Hb</strain>
    </source>
</reference>
<gene>
    <name evidence="1" type="ORF">GE061_017466</name>
</gene>